<name>A0A1L7WML3_9HELO</name>
<organism evidence="2 3">
    <name type="scientific">Phialocephala subalpina</name>
    <dbReference type="NCBI Taxonomy" id="576137"/>
    <lineage>
        <taxon>Eukaryota</taxon>
        <taxon>Fungi</taxon>
        <taxon>Dikarya</taxon>
        <taxon>Ascomycota</taxon>
        <taxon>Pezizomycotina</taxon>
        <taxon>Leotiomycetes</taxon>
        <taxon>Helotiales</taxon>
        <taxon>Mollisiaceae</taxon>
        <taxon>Phialocephala</taxon>
        <taxon>Phialocephala fortinii species complex</taxon>
    </lineage>
</organism>
<gene>
    <name evidence="2" type="ORF">PAC_03894</name>
</gene>
<evidence type="ECO:0000313" key="3">
    <source>
        <dbReference type="Proteomes" id="UP000184330"/>
    </source>
</evidence>
<accession>A0A1L7WML3</accession>
<proteinExistence type="predicted"/>
<evidence type="ECO:0000313" key="2">
    <source>
        <dbReference type="EMBL" id="CZR54011.1"/>
    </source>
</evidence>
<keyword evidence="3" id="KW-1185">Reference proteome</keyword>
<protein>
    <submittedName>
        <fullName evidence="2">Uncharacterized protein</fullName>
    </submittedName>
</protein>
<evidence type="ECO:0000256" key="1">
    <source>
        <dbReference type="SAM" id="MobiDB-lite"/>
    </source>
</evidence>
<dbReference type="Proteomes" id="UP000184330">
    <property type="component" value="Unassembled WGS sequence"/>
</dbReference>
<dbReference type="OrthoDB" id="10447598at2759"/>
<sequence>MGRTNIAQASMEAGQVSVEHSPKSATQVVPTKPTKSTATVATTTTTFSSVASMYQTAAYKTIAQLRIRKKKGVMQNRVKGLGQYTGGVDEVTLERLGIRTSHTPVTWREQLLREGGKIQNYCYRASKLRWAWTIMEGEKENDV</sequence>
<reference evidence="2 3" key="1">
    <citation type="submission" date="2016-03" db="EMBL/GenBank/DDBJ databases">
        <authorList>
            <person name="Ploux O."/>
        </authorList>
    </citation>
    <scope>NUCLEOTIDE SEQUENCE [LARGE SCALE GENOMIC DNA]</scope>
    <source>
        <strain evidence="2 3">UAMH 11012</strain>
    </source>
</reference>
<feature type="region of interest" description="Disordered" evidence="1">
    <location>
        <begin position="1"/>
        <end position="22"/>
    </location>
</feature>
<dbReference type="AlphaFoldDB" id="A0A1L7WML3"/>
<dbReference type="EMBL" id="FJOG01000004">
    <property type="protein sequence ID" value="CZR54011.1"/>
    <property type="molecule type" value="Genomic_DNA"/>
</dbReference>